<evidence type="ECO:0000313" key="5">
    <source>
        <dbReference type="EMBL" id="BAS28823.1"/>
    </source>
</evidence>
<dbReference type="PRINTS" id="PR00834">
    <property type="entry name" value="PROTEASES2C"/>
</dbReference>
<feature type="domain" description="PDZ" evidence="4">
    <location>
        <begin position="226"/>
        <end position="300"/>
    </location>
</feature>
<dbReference type="SMART" id="SM00228">
    <property type="entry name" value="PDZ"/>
    <property type="match status" value="1"/>
</dbReference>
<evidence type="ECO:0000256" key="1">
    <source>
        <dbReference type="ARBA" id="ARBA00010541"/>
    </source>
</evidence>
<gene>
    <name evidence="5" type="ORF">LIP_2994</name>
</gene>
<dbReference type="Proteomes" id="UP000065807">
    <property type="component" value="Chromosome"/>
</dbReference>
<dbReference type="PANTHER" id="PTHR43343">
    <property type="entry name" value="PEPTIDASE S12"/>
    <property type="match status" value="1"/>
</dbReference>
<keyword evidence="3" id="KW-0378">Hydrolase</keyword>
<dbReference type="Pfam" id="PF17820">
    <property type="entry name" value="PDZ_6"/>
    <property type="match status" value="1"/>
</dbReference>
<comment type="similarity">
    <text evidence="1">Belongs to the peptidase S1C family.</text>
</comment>
<evidence type="ECO:0000256" key="3">
    <source>
        <dbReference type="ARBA" id="ARBA00022801"/>
    </source>
</evidence>
<reference evidence="6" key="1">
    <citation type="submission" date="2015-07" db="EMBL/GenBank/DDBJ databases">
        <title>Complete genome sequence and phylogenetic analysis of Limnochorda pilosa.</title>
        <authorList>
            <person name="Watanabe M."/>
            <person name="Kojima H."/>
            <person name="Fukui M."/>
        </authorList>
    </citation>
    <scope>NUCLEOTIDE SEQUENCE [LARGE SCALE GENOMIC DNA]</scope>
    <source>
        <strain evidence="6">HC45</strain>
    </source>
</reference>
<dbReference type="InterPro" id="IPR009003">
    <property type="entry name" value="Peptidase_S1_PA"/>
</dbReference>
<evidence type="ECO:0000256" key="2">
    <source>
        <dbReference type="ARBA" id="ARBA00022670"/>
    </source>
</evidence>
<dbReference type="EMBL" id="AP014924">
    <property type="protein sequence ID" value="BAS28823.1"/>
    <property type="molecule type" value="Genomic_DNA"/>
</dbReference>
<dbReference type="PROSITE" id="PS50106">
    <property type="entry name" value="PDZ"/>
    <property type="match status" value="1"/>
</dbReference>
<sequence>MHRKGQGRSGGLGMDQEREIMDAYSEAVMHATQVAGPAVVQVRTQRAPAAFFGLVPPRQGLGSGVVVEAARGRIVTNSHVVAESETVEIGLQDGRRATARVLASDPGQDLAVLETHLGGLRQVELSTRPPRVGQLVVAIGNPLGLESTVTAGVISATGRSLQSPLGEMTDLIQTDASINPGNSGGPLVDSAGRLVGLNTAMISGAQGIGFAIPAATVARFLERVDGGQVERTGRSDRLYLGLSGVPQMLEDGSLGFLVLQVFPGTPAHAAGLEPLDVILSVNAEPVSTPEEIQAAVQRAGRRQVPVEVLRRGERLRVWVTPAALRG</sequence>
<dbReference type="SUPFAM" id="SSF50494">
    <property type="entry name" value="Trypsin-like serine proteases"/>
    <property type="match status" value="1"/>
</dbReference>
<dbReference type="KEGG" id="lpil:LIP_2994"/>
<dbReference type="SUPFAM" id="SSF50156">
    <property type="entry name" value="PDZ domain-like"/>
    <property type="match status" value="1"/>
</dbReference>
<dbReference type="GO" id="GO:0006508">
    <property type="term" value="P:proteolysis"/>
    <property type="evidence" value="ECO:0007669"/>
    <property type="project" value="UniProtKB-KW"/>
</dbReference>
<proteinExistence type="inferred from homology"/>
<dbReference type="InterPro" id="IPR001478">
    <property type="entry name" value="PDZ"/>
</dbReference>
<dbReference type="InterPro" id="IPR051201">
    <property type="entry name" value="Chloro_Bact_Ser_Proteases"/>
</dbReference>
<dbReference type="GO" id="GO:0004252">
    <property type="term" value="F:serine-type endopeptidase activity"/>
    <property type="evidence" value="ECO:0007669"/>
    <property type="project" value="InterPro"/>
</dbReference>
<accession>A0A0K2SNV9</accession>
<keyword evidence="2 5" id="KW-0645">Protease</keyword>
<dbReference type="STRING" id="1555112.LIP_2994"/>
<name>A0A0K2SNV9_LIMPI</name>
<dbReference type="InterPro" id="IPR036034">
    <property type="entry name" value="PDZ_sf"/>
</dbReference>
<dbReference type="Gene3D" id="2.40.10.10">
    <property type="entry name" value="Trypsin-like serine proteases"/>
    <property type="match status" value="2"/>
</dbReference>
<dbReference type="PANTHER" id="PTHR43343:SF3">
    <property type="entry name" value="PROTEASE DO-LIKE 8, CHLOROPLASTIC"/>
    <property type="match status" value="1"/>
</dbReference>
<dbReference type="AlphaFoldDB" id="A0A0K2SNV9"/>
<dbReference type="InterPro" id="IPR041489">
    <property type="entry name" value="PDZ_6"/>
</dbReference>
<dbReference type="Pfam" id="PF13365">
    <property type="entry name" value="Trypsin_2"/>
    <property type="match status" value="1"/>
</dbReference>
<reference evidence="6" key="2">
    <citation type="journal article" date="2016" name="Int. J. Syst. Evol. Microbiol.">
        <title>Complete genome sequence and cell structure of Limnochorda pilosa, a Gram-negative spore-former within the phylum Firmicutes.</title>
        <authorList>
            <person name="Watanabe M."/>
            <person name="Kojima H."/>
            <person name="Fukui M."/>
        </authorList>
    </citation>
    <scope>NUCLEOTIDE SEQUENCE [LARGE SCALE GENOMIC DNA]</scope>
    <source>
        <strain evidence="6">HC45</strain>
    </source>
</reference>
<dbReference type="InterPro" id="IPR001940">
    <property type="entry name" value="Peptidase_S1C"/>
</dbReference>
<evidence type="ECO:0000313" key="6">
    <source>
        <dbReference type="Proteomes" id="UP000065807"/>
    </source>
</evidence>
<protein>
    <submittedName>
        <fullName evidence="5">Serine protease</fullName>
    </submittedName>
</protein>
<keyword evidence="6" id="KW-1185">Reference proteome</keyword>
<dbReference type="InterPro" id="IPR043504">
    <property type="entry name" value="Peptidase_S1_PA_chymotrypsin"/>
</dbReference>
<organism evidence="5 6">
    <name type="scientific">Limnochorda pilosa</name>
    <dbReference type="NCBI Taxonomy" id="1555112"/>
    <lineage>
        <taxon>Bacteria</taxon>
        <taxon>Bacillati</taxon>
        <taxon>Bacillota</taxon>
        <taxon>Limnochordia</taxon>
        <taxon>Limnochordales</taxon>
        <taxon>Limnochordaceae</taxon>
        <taxon>Limnochorda</taxon>
    </lineage>
</organism>
<dbReference type="Gene3D" id="2.30.42.10">
    <property type="match status" value="1"/>
</dbReference>
<evidence type="ECO:0000259" key="4">
    <source>
        <dbReference type="PROSITE" id="PS50106"/>
    </source>
</evidence>